<name>A0A917F091_9MICO</name>
<feature type="domain" description="SnoaL-like" evidence="2">
    <location>
        <begin position="39"/>
        <end position="135"/>
    </location>
</feature>
<evidence type="ECO:0000313" key="3">
    <source>
        <dbReference type="EMBL" id="GGF35486.1"/>
    </source>
</evidence>
<organism evidence="3 4">
    <name type="scientific">Subtercola lobariae</name>
    <dbReference type="NCBI Taxonomy" id="1588641"/>
    <lineage>
        <taxon>Bacteria</taxon>
        <taxon>Bacillati</taxon>
        <taxon>Actinomycetota</taxon>
        <taxon>Actinomycetes</taxon>
        <taxon>Micrococcales</taxon>
        <taxon>Microbacteriaceae</taxon>
        <taxon>Subtercola</taxon>
    </lineage>
</organism>
<protein>
    <recommendedName>
        <fullName evidence="2">SnoaL-like domain-containing protein</fullName>
    </recommendedName>
</protein>
<dbReference type="RefSeq" id="WP_188679795.1">
    <property type="nucleotide sequence ID" value="NZ_BMGP01000006.1"/>
</dbReference>
<evidence type="ECO:0000259" key="2">
    <source>
        <dbReference type="Pfam" id="PF12680"/>
    </source>
</evidence>
<comment type="caution">
    <text evidence="3">The sequence shown here is derived from an EMBL/GenBank/DDBJ whole genome shotgun (WGS) entry which is preliminary data.</text>
</comment>
<dbReference type="InterPro" id="IPR032710">
    <property type="entry name" value="NTF2-like_dom_sf"/>
</dbReference>
<dbReference type="SUPFAM" id="SSF54427">
    <property type="entry name" value="NTF2-like"/>
    <property type="match status" value="1"/>
</dbReference>
<dbReference type="Gene3D" id="3.10.450.50">
    <property type="match status" value="1"/>
</dbReference>
<feature type="region of interest" description="Disordered" evidence="1">
    <location>
        <begin position="1"/>
        <end position="22"/>
    </location>
</feature>
<feature type="compositionally biased region" description="Low complexity" evidence="1">
    <location>
        <begin position="11"/>
        <end position="22"/>
    </location>
</feature>
<keyword evidence="4" id="KW-1185">Reference proteome</keyword>
<gene>
    <name evidence="3" type="ORF">GCM10011399_30630</name>
</gene>
<dbReference type="InterPro" id="IPR037401">
    <property type="entry name" value="SnoaL-like"/>
</dbReference>
<sequence>MTDSPIEEVPGGHPAASARAGAGAGATNAAEFAVADWINRYETAWETNEPDDIRALFTPDATYRTEPYAAPWTAHDEIVAGWVAIKDLPGDAVFAWHPLAVTPDVATIEAVTDYPREHRTFNNLWVIRLAEDGRASDFTEWYMQQPA</sequence>
<dbReference type="Proteomes" id="UP000598775">
    <property type="component" value="Unassembled WGS sequence"/>
</dbReference>
<evidence type="ECO:0000313" key="4">
    <source>
        <dbReference type="Proteomes" id="UP000598775"/>
    </source>
</evidence>
<dbReference type="AlphaFoldDB" id="A0A917F091"/>
<accession>A0A917F091</accession>
<dbReference type="Pfam" id="PF12680">
    <property type="entry name" value="SnoaL_2"/>
    <property type="match status" value="1"/>
</dbReference>
<reference evidence="3 4" key="1">
    <citation type="journal article" date="2014" name="Int. J. Syst. Evol. Microbiol.">
        <title>Complete genome sequence of Corynebacterium casei LMG S-19264T (=DSM 44701T), isolated from a smear-ripened cheese.</title>
        <authorList>
            <consortium name="US DOE Joint Genome Institute (JGI-PGF)"/>
            <person name="Walter F."/>
            <person name="Albersmeier A."/>
            <person name="Kalinowski J."/>
            <person name="Ruckert C."/>
        </authorList>
    </citation>
    <scope>NUCLEOTIDE SEQUENCE [LARGE SCALE GENOMIC DNA]</scope>
    <source>
        <strain evidence="3 4">CGMCC 1.12976</strain>
    </source>
</reference>
<proteinExistence type="predicted"/>
<dbReference type="EMBL" id="BMGP01000006">
    <property type="protein sequence ID" value="GGF35486.1"/>
    <property type="molecule type" value="Genomic_DNA"/>
</dbReference>
<evidence type="ECO:0000256" key="1">
    <source>
        <dbReference type="SAM" id="MobiDB-lite"/>
    </source>
</evidence>